<evidence type="ECO:0000256" key="9">
    <source>
        <dbReference type="ARBA" id="ARBA00047989"/>
    </source>
</evidence>
<keyword evidence="7" id="KW-0378">Hydrolase</keyword>
<comment type="caution">
    <text evidence="13">The sequence shown here is derived from an EMBL/GenBank/DDBJ whole genome shotgun (WGS) entry which is preliminary data.</text>
</comment>
<dbReference type="InterPro" id="IPR011324">
    <property type="entry name" value="Cytotoxic_necrot_fac-like_cat"/>
</dbReference>
<comment type="catalytic activity">
    <reaction evidence="11">
        <text>S-methyl-5'-thioadenosine + phosphate = 5-(methylsulfanyl)-alpha-D-ribose 1-phosphate + adenine</text>
        <dbReference type="Rhea" id="RHEA:11852"/>
        <dbReference type="ChEBI" id="CHEBI:16708"/>
        <dbReference type="ChEBI" id="CHEBI:17509"/>
        <dbReference type="ChEBI" id="CHEBI:43474"/>
        <dbReference type="ChEBI" id="CHEBI:58533"/>
        <dbReference type="EC" id="2.4.2.28"/>
    </reaction>
    <physiologicalReaction direction="left-to-right" evidence="11">
        <dbReference type="Rhea" id="RHEA:11853"/>
    </physiologicalReaction>
</comment>
<dbReference type="RefSeq" id="WP_113032246.1">
    <property type="nucleotide sequence ID" value="NZ_QMFB01000010.1"/>
</dbReference>
<comment type="catalytic activity">
    <reaction evidence="1">
        <text>inosine + phosphate = alpha-D-ribose 1-phosphate + hypoxanthine</text>
        <dbReference type="Rhea" id="RHEA:27646"/>
        <dbReference type="ChEBI" id="CHEBI:17368"/>
        <dbReference type="ChEBI" id="CHEBI:17596"/>
        <dbReference type="ChEBI" id="CHEBI:43474"/>
        <dbReference type="ChEBI" id="CHEBI:57720"/>
        <dbReference type="EC" id="2.4.2.1"/>
    </reaction>
    <physiologicalReaction direction="left-to-right" evidence="1">
        <dbReference type="Rhea" id="RHEA:27647"/>
    </physiologicalReaction>
</comment>
<evidence type="ECO:0000256" key="7">
    <source>
        <dbReference type="ARBA" id="ARBA00022801"/>
    </source>
</evidence>
<keyword evidence="6" id="KW-0479">Metal-binding</keyword>
<dbReference type="GO" id="GO:0017061">
    <property type="term" value="F:S-methyl-5-thioadenosine phosphorylase activity"/>
    <property type="evidence" value="ECO:0007669"/>
    <property type="project" value="UniProtKB-EC"/>
</dbReference>
<name>A0A329MKH9_9BACL</name>
<evidence type="ECO:0000256" key="1">
    <source>
        <dbReference type="ARBA" id="ARBA00000553"/>
    </source>
</evidence>
<sequence length="283" mass="30868">MEPFVVMTEAGEPELLQIKNWSARYPELTSGFTTRIGGVSEKPFGTLNCGLHVADSDESVVANRTRVAEAIGMPLSGWVYGEQVHGSDVAFVTGADKGKGTAARIDALQAKDAFITNETGICLAAMFADCVPLYFYDPEQRVVALAHAGWKGTVLQIAGQTVRAMEERFGSSPERIAAAIGPSIGICCYEVDDTVMNQVRPLLQELGESQPAEGNVVYEPSPNGKWMLNLQEINRQIMIKAGILPSRIELTRLCTSCRVDKFFSHRKEQGATGRMIAWIGLRN</sequence>
<comment type="cofactor">
    <cofactor evidence="2">
        <name>Zn(2+)</name>
        <dbReference type="ChEBI" id="CHEBI:29105"/>
    </cofactor>
</comment>
<comment type="catalytic activity">
    <reaction evidence="10">
        <text>adenosine + phosphate = alpha-D-ribose 1-phosphate + adenine</text>
        <dbReference type="Rhea" id="RHEA:27642"/>
        <dbReference type="ChEBI" id="CHEBI:16335"/>
        <dbReference type="ChEBI" id="CHEBI:16708"/>
        <dbReference type="ChEBI" id="CHEBI:43474"/>
        <dbReference type="ChEBI" id="CHEBI:57720"/>
        <dbReference type="EC" id="2.4.2.1"/>
    </reaction>
    <physiologicalReaction direction="left-to-right" evidence="10">
        <dbReference type="Rhea" id="RHEA:27643"/>
    </physiologicalReaction>
</comment>
<dbReference type="GO" id="GO:0016787">
    <property type="term" value="F:hydrolase activity"/>
    <property type="evidence" value="ECO:0007669"/>
    <property type="project" value="UniProtKB-KW"/>
</dbReference>
<dbReference type="EMBL" id="QMFB01000010">
    <property type="protein sequence ID" value="RAV19816.1"/>
    <property type="molecule type" value="Genomic_DNA"/>
</dbReference>
<comment type="function">
    <text evidence="3">Purine nucleoside enzyme that catalyzes the phosphorolysis of adenosine and inosine nucleosides, yielding D-ribose 1-phosphate and the respective free bases, adenine and hypoxanthine. Also catalyzes the phosphorolysis of S-methyl-5'-thioadenosine into adenine and S-methyl-5-thio-alpha-D-ribose 1-phosphate. Also has adenosine deaminase activity.</text>
</comment>
<reference evidence="13 14" key="1">
    <citation type="journal article" date="2009" name="Int. J. Syst. Evol. Microbiol.">
        <title>Paenibacillus contaminans sp. nov., isolated from a contaminated laboratory plate.</title>
        <authorList>
            <person name="Chou J.H."/>
            <person name="Lee J.H."/>
            <person name="Lin M.C."/>
            <person name="Chang P.S."/>
            <person name="Arun A.B."/>
            <person name="Young C.C."/>
            <person name="Chen W.M."/>
        </authorList>
    </citation>
    <scope>NUCLEOTIDE SEQUENCE [LARGE SCALE GENOMIC DNA]</scope>
    <source>
        <strain evidence="13 14">CKOBP-6</strain>
    </source>
</reference>
<dbReference type="InterPro" id="IPR003730">
    <property type="entry name" value="Cu_polyphenol_OxRdtase"/>
</dbReference>
<evidence type="ECO:0000256" key="10">
    <source>
        <dbReference type="ARBA" id="ARBA00048968"/>
    </source>
</evidence>
<keyword evidence="8" id="KW-0862">Zinc</keyword>
<accession>A0A329MKH9</accession>
<dbReference type="GO" id="GO:0005507">
    <property type="term" value="F:copper ion binding"/>
    <property type="evidence" value="ECO:0007669"/>
    <property type="project" value="TreeGrafter"/>
</dbReference>
<dbReference type="PANTHER" id="PTHR30616:SF2">
    <property type="entry name" value="PURINE NUCLEOSIDE PHOSPHORYLASE LACC1"/>
    <property type="match status" value="1"/>
</dbReference>
<dbReference type="OrthoDB" id="4279at2"/>
<evidence type="ECO:0000313" key="14">
    <source>
        <dbReference type="Proteomes" id="UP000250369"/>
    </source>
</evidence>
<organism evidence="13 14">
    <name type="scientific">Paenibacillus contaminans</name>
    <dbReference type="NCBI Taxonomy" id="450362"/>
    <lineage>
        <taxon>Bacteria</taxon>
        <taxon>Bacillati</taxon>
        <taxon>Bacillota</taxon>
        <taxon>Bacilli</taxon>
        <taxon>Bacillales</taxon>
        <taxon>Paenibacillaceae</taxon>
        <taxon>Paenibacillus</taxon>
    </lineage>
</organism>
<evidence type="ECO:0000256" key="11">
    <source>
        <dbReference type="ARBA" id="ARBA00049893"/>
    </source>
</evidence>
<comment type="catalytic activity">
    <reaction evidence="9">
        <text>adenosine + H2O + H(+) = inosine + NH4(+)</text>
        <dbReference type="Rhea" id="RHEA:24408"/>
        <dbReference type="ChEBI" id="CHEBI:15377"/>
        <dbReference type="ChEBI" id="CHEBI:15378"/>
        <dbReference type="ChEBI" id="CHEBI:16335"/>
        <dbReference type="ChEBI" id="CHEBI:17596"/>
        <dbReference type="ChEBI" id="CHEBI:28938"/>
        <dbReference type="EC" id="3.5.4.4"/>
    </reaction>
    <physiologicalReaction direction="left-to-right" evidence="9">
        <dbReference type="Rhea" id="RHEA:24409"/>
    </physiologicalReaction>
</comment>
<protein>
    <recommendedName>
        <fullName evidence="12">Purine nucleoside phosphorylase</fullName>
    </recommendedName>
</protein>
<evidence type="ECO:0000256" key="8">
    <source>
        <dbReference type="ARBA" id="ARBA00022833"/>
    </source>
</evidence>
<evidence type="ECO:0000256" key="4">
    <source>
        <dbReference type="ARBA" id="ARBA00007353"/>
    </source>
</evidence>
<evidence type="ECO:0000256" key="3">
    <source>
        <dbReference type="ARBA" id="ARBA00003215"/>
    </source>
</evidence>
<gene>
    <name evidence="13" type="primary">pgeF</name>
    <name evidence="13" type="ORF">DQG23_17915</name>
</gene>
<evidence type="ECO:0000256" key="6">
    <source>
        <dbReference type="ARBA" id="ARBA00022723"/>
    </source>
</evidence>
<evidence type="ECO:0000256" key="12">
    <source>
        <dbReference type="RuleBase" id="RU361274"/>
    </source>
</evidence>
<proteinExistence type="inferred from homology"/>
<dbReference type="PANTHER" id="PTHR30616">
    <property type="entry name" value="UNCHARACTERIZED PROTEIN YFIH"/>
    <property type="match status" value="1"/>
</dbReference>
<dbReference type="Pfam" id="PF02578">
    <property type="entry name" value="Cu-oxidase_4"/>
    <property type="match status" value="1"/>
</dbReference>
<dbReference type="NCBIfam" id="TIGR00726">
    <property type="entry name" value="peptidoglycan editing factor PgeF"/>
    <property type="match status" value="1"/>
</dbReference>
<evidence type="ECO:0000256" key="2">
    <source>
        <dbReference type="ARBA" id="ARBA00001947"/>
    </source>
</evidence>
<keyword evidence="14" id="KW-1185">Reference proteome</keyword>
<dbReference type="Gene3D" id="3.60.140.10">
    <property type="entry name" value="CNF1/YfiH-like putative cysteine hydrolases"/>
    <property type="match status" value="1"/>
</dbReference>
<dbReference type="Proteomes" id="UP000250369">
    <property type="component" value="Unassembled WGS sequence"/>
</dbReference>
<dbReference type="CDD" id="cd16833">
    <property type="entry name" value="YfiH"/>
    <property type="match status" value="1"/>
</dbReference>
<evidence type="ECO:0000256" key="5">
    <source>
        <dbReference type="ARBA" id="ARBA00022679"/>
    </source>
</evidence>
<dbReference type="InterPro" id="IPR038371">
    <property type="entry name" value="Cu_polyphenol_OxRdtase_sf"/>
</dbReference>
<evidence type="ECO:0000313" key="13">
    <source>
        <dbReference type="EMBL" id="RAV19816.1"/>
    </source>
</evidence>
<dbReference type="SUPFAM" id="SSF64438">
    <property type="entry name" value="CNF1/YfiH-like putative cysteine hydrolases"/>
    <property type="match status" value="1"/>
</dbReference>
<keyword evidence="5" id="KW-0808">Transferase</keyword>
<comment type="similarity">
    <text evidence="4 12">Belongs to the purine nucleoside phosphorylase YfiH/LACC1 family.</text>
</comment>
<dbReference type="AlphaFoldDB" id="A0A329MKH9"/>